<evidence type="ECO:0000313" key="1">
    <source>
        <dbReference type="EMBL" id="KAI0060301.1"/>
    </source>
</evidence>
<name>A0ACB8SWU6_9AGAM</name>
<sequence>MTEVLLRRPQIEAAIRLVSGDDKSLNGPHPQVAVRSTVELSLCALDKERLVSCSCSQLCRFSHEDIVRGLRMPWRTRNVSPERASVH</sequence>
<proteinExistence type="predicted"/>
<accession>A0ACB8SWU6</accession>
<reference evidence="1" key="1">
    <citation type="submission" date="2021-03" db="EMBL/GenBank/DDBJ databases">
        <authorList>
            <consortium name="DOE Joint Genome Institute"/>
            <person name="Ahrendt S."/>
            <person name="Looney B.P."/>
            <person name="Miyauchi S."/>
            <person name="Morin E."/>
            <person name="Drula E."/>
            <person name="Courty P.E."/>
            <person name="Chicoki N."/>
            <person name="Fauchery L."/>
            <person name="Kohler A."/>
            <person name="Kuo A."/>
            <person name="Labutti K."/>
            <person name="Pangilinan J."/>
            <person name="Lipzen A."/>
            <person name="Riley R."/>
            <person name="Andreopoulos W."/>
            <person name="He G."/>
            <person name="Johnson J."/>
            <person name="Barry K.W."/>
            <person name="Grigoriev I.V."/>
            <person name="Nagy L."/>
            <person name="Hibbett D."/>
            <person name="Henrissat B."/>
            <person name="Matheny P.B."/>
            <person name="Labbe J."/>
            <person name="Martin F."/>
        </authorList>
    </citation>
    <scope>NUCLEOTIDE SEQUENCE</scope>
    <source>
        <strain evidence="1">HHB10654</strain>
    </source>
</reference>
<organism evidence="1 2">
    <name type="scientific">Artomyces pyxidatus</name>
    <dbReference type="NCBI Taxonomy" id="48021"/>
    <lineage>
        <taxon>Eukaryota</taxon>
        <taxon>Fungi</taxon>
        <taxon>Dikarya</taxon>
        <taxon>Basidiomycota</taxon>
        <taxon>Agaricomycotina</taxon>
        <taxon>Agaricomycetes</taxon>
        <taxon>Russulales</taxon>
        <taxon>Auriscalpiaceae</taxon>
        <taxon>Artomyces</taxon>
    </lineage>
</organism>
<gene>
    <name evidence="1" type="ORF">BV25DRAFT_1828106</name>
</gene>
<evidence type="ECO:0000313" key="2">
    <source>
        <dbReference type="Proteomes" id="UP000814140"/>
    </source>
</evidence>
<comment type="caution">
    <text evidence="1">The sequence shown here is derived from an EMBL/GenBank/DDBJ whole genome shotgun (WGS) entry which is preliminary data.</text>
</comment>
<keyword evidence="2" id="KW-1185">Reference proteome</keyword>
<reference evidence="1" key="2">
    <citation type="journal article" date="2022" name="New Phytol.">
        <title>Evolutionary transition to the ectomycorrhizal habit in the genomes of a hyperdiverse lineage of mushroom-forming fungi.</title>
        <authorList>
            <person name="Looney B."/>
            <person name="Miyauchi S."/>
            <person name="Morin E."/>
            <person name="Drula E."/>
            <person name="Courty P.E."/>
            <person name="Kohler A."/>
            <person name="Kuo A."/>
            <person name="LaButti K."/>
            <person name="Pangilinan J."/>
            <person name="Lipzen A."/>
            <person name="Riley R."/>
            <person name="Andreopoulos W."/>
            <person name="He G."/>
            <person name="Johnson J."/>
            <person name="Nolan M."/>
            <person name="Tritt A."/>
            <person name="Barry K.W."/>
            <person name="Grigoriev I.V."/>
            <person name="Nagy L.G."/>
            <person name="Hibbett D."/>
            <person name="Henrissat B."/>
            <person name="Matheny P.B."/>
            <person name="Labbe J."/>
            <person name="Martin F.M."/>
        </authorList>
    </citation>
    <scope>NUCLEOTIDE SEQUENCE</scope>
    <source>
        <strain evidence="1">HHB10654</strain>
    </source>
</reference>
<dbReference type="Proteomes" id="UP000814140">
    <property type="component" value="Unassembled WGS sequence"/>
</dbReference>
<protein>
    <submittedName>
        <fullName evidence="1">Uncharacterized protein</fullName>
    </submittedName>
</protein>
<dbReference type="EMBL" id="MU277220">
    <property type="protein sequence ID" value="KAI0060301.1"/>
    <property type="molecule type" value="Genomic_DNA"/>
</dbReference>